<dbReference type="GO" id="GO:0042586">
    <property type="term" value="F:peptide deformylase activity"/>
    <property type="evidence" value="ECO:0007669"/>
    <property type="project" value="InterPro"/>
</dbReference>
<accession>A0A0F9EH82</accession>
<comment type="similarity">
    <text evidence="1">Belongs to the polypeptide deformylase family.</text>
</comment>
<sequence>MSDLPLIVTDPEVLRLPTVKVNPERDLATLDELVGNLFQVMAQRQGLGLSANQIGSKLRVCVLAMAPDSPICLVNPVLHKVKGSQTAEEGCLSLPGVIMRTRRPAEVVVVALNQYLHLVKYRLRNLRAVTLCHELDHLDGKLIIDQEAAEKVWQVARRRR</sequence>
<dbReference type="PRINTS" id="PR01576">
    <property type="entry name" value="PDEFORMYLASE"/>
</dbReference>
<evidence type="ECO:0000313" key="2">
    <source>
        <dbReference type="EMBL" id="KKL73458.1"/>
    </source>
</evidence>
<dbReference type="PANTHER" id="PTHR10458">
    <property type="entry name" value="PEPTIDE DEFORMYLASE"/>
    <property type="match status" value="1"/>
</dbReference>
<dbReference type="PIRSF" id="PIRSF004749">
    <property type="entry name" value="Pep_def"/>
    <property type="match status" value="1"/>
</dbReference>
<dbReference type="AlphaFoldDB" id="A0A0F9EH82"/>
<dbReference type="Gene3D" id="3.90.45.10">
    <property type="entry name" value="Peptide deformylase"/>
    <property type="match status" value="1"/>
</dbReference>
<dbReference type="EMBL" id="LAZR01024951">
    <property type="protein sequence ID" value="KKL73458.1"/>
    <property type="molecule type" value="Genomic_DNA"/>
</dbReference>
<dbReference type="HAMAP" id="MF_00163">
    <property type="entry name" value="Pep_deformylase"/>
    <property type="match status" value="1"/>
</dbReference>
<dbReference type="Pfam" id="PF01327">
    <property type="entry name" value="Pep_deformylase"/>
    <property type="match status" value="1"/>
</dbReference>
<evidence type="ECO:0000256" key="1">
    <source>
        <dbReference type="ARBA" id="ARBA00010759"/>
    </source>
</evidence>
<dbReference type="InterPro" id="IPR023635">
    <property type="entry name" value="Peptide_deformylase"/>
</dbReference>
<proteinExistence type="inferred from homology"/>
<gene>
    <name evidence="2" type="ORF">LCGC14_2074720</name>
</gene>
<reference evidence="2" key="1">
    <citation type="journal article" date="2015" name="Nature">
        <title>Complex archaea that bridge the gap between prokaryotes and eukaryotes.</title>
        <authorList>
            <person name="Spang A."/>
            <person name="Saw J.H."/>
            <person name="Jorgensen S.L."/>
            <person name="Zaremba-Niedzwiedzka K."/>
            <person name="Martijn J."/>
            <person name="Lind A.E."/>
            <person name="van Eijk R."/>
            <person name="Schleper C."/>
            <person name="Guy L."/>
            <person name="Ettema T.J."/>
        </authorList>
    </citation>
    <scope>NUCLEOTIDE SEQUENCE</scope>
</reference>
<name>A0A0F9EH82_9ZZZZ</name>
<protein>
    <recommendedName>
        <fullName evidence="3">Peptide deformylase</fullName>
    </recommendedName>
</protein>
<comment type="caution">
    <text evidence="2">The sequence shown here is derived from an EMBL/GenBank/DDBJ whole genome shotgun (WGS) entry which is preliminary data.</text>
</comment>
<dbReference type="PANTHER" id="PTHR10458:SF22">
    <property type="entry name" value="PEPTIDE DEFORMYLASE"/>
    <property type="match status" value="1"/>
</dbReference>
<dbReference type="SUPFAM" id="SSF56420">
    <property type="entry name" value="Peptide deformylase"/>
    <property type="match status" value="1"/>
</dbReference>
<dbReference type="InterPro" id="IPR036821">
    <property type="entry name" value="Peptide_deformylase_sf"/>
</dbReference>
<evidence type="ECO:0008006" key="3">
    <source>
        <dbReference type="Google" id="ProtNLM"/>
    </source>
</evidence>
<organism evidence="2">
    <name type="scientific">marine sediment metagenome</name>
    <dbReference type="NCBI Taxonomy" id="412755"/>
    <lineage>
        <taxon>unclassified sequences</taxon>
        <taxon>metagenomes</taxon>
        <taxon>ecological metagenomes</taxon>
    </lineage>
</organism>